<accession>A0AAV4X1Z6</accession>
<evidence type="ECO:0000256" key="1">
    <source>
        <dbReference type="SAM" id="MobiDB-lite"/>
    </source>
</evidence>
<gene>
    <name evidence="2" type="ORF">CEXT_569471</name>
</gene>
<dbReference type="EMBL" id="BPLR01017089">
    <property type="protein sequence ID" value="GIY88678.1"/>
    <property type="molecule type" value="Genomic_DNA"/>
</dbReference>
<evidence type="ECO:0000313" key="3">
    <source>
        <dbReference type="Proteomes" id="UP001054945"/>
    </source>
</evidence>
<evidence type="ECO:0000313" key="2">
    <source>
        <dbReference type="EMBL" id="GIY88678.1"/>
    </source>
</evidence>
<sequence>MILNEHSREMEVPTFLLLLLRGHFDSQSVSETSSLPKDCSGRSCGRRIDNVKRDNVDSSIQQGQLIVKS</sequence>
<comment type="caution">
    <text evidence="2">The sequence shown here is derived from an EMBL/GenBank/DDBJ whole genome shotgun (WGS) entry which is preliminary data.</text>
</comment>
<protein>
    <submittedName>
        <fullName evidence="2">Uncharacterized protein</fullName>
    </submittedName>
</protein>
<keyword evidence="3" id="KW-1185">Reference proteome</keyword>
<organism evidence="2 3">
    <name type="scientific">Caerostris extrusa</name>
    <name type="common">Bark spider</name>
    <name type="synonym">Caerostris bankana</name>
    <dbReference type="NCBI Taxonomy" id="172846"/>
    <lineage>
        <taxon>Eukaryota</taxon>
        <taxon>Metazoa</taxon>
        <taxon>Ecdysozoa</taxon>
        <taxon>Arthropoda</taxon>
        <taxon>Chelicerata</taxon>
        <taxon>Arachnida</taxon>
        <taxon>Araneae</taxon>
        <taxon>Araneomorphae</taxon>
        <taxon>Entelegynae</taxon>
        <taxon>Araneoidea</taxon>
        <taxon>Araneidae</taxon>
        <taxon>Caerostris</taxon>
    </lineage>
</organism>
<reference evidence="2 3" key="1">
    <citation type="submission" date="2021-06" db="EMBL/GenBank/DDBJ databases">
        <title>Caerostris extrusa draft genome.</title>
        <authorList>
            <person name="Kono N."/>
            <person name="Arakawa K."/>
        </authorList>
    </citation>
    <scope>NUCLEOTIDE SEQUENCE [LARGE SCALE GENOMIC DNA]</scope>
</reference>
<proteinExistence type="predicted"/>
<dbReference type="AlphaFoldDB" id="A0AAV4X1Z6"/>
<name>A0AAV4X1Z6_CAEEX</name>
<dbReference type="Proteomes" id="UP001054945">
    <property type="component" value="Unassembled WGS sequence"/>
</dbReference>
<feature type="region of interest" description="Disordered" evidence="1">
    <location>
        <begin position="27"/>
        <end position="46"/>
    </location>
</feature>